<keyword evidence="1" id="KW-0812">Transmembrane</keyword>
<sequence length="452" mass="53718">MLMKLSKFLLLLAIGFYLFHFLFFWIFEGTDSYFYWAFANFIRTGKYFAPAPYYYTVPSTMEPPLYSVFLYLAGFIKRADIVVHLTQISSILLSAFFIFKIMKYYVKEKVAIFISSLFLLIPAHFIYVSHIVAETIAIFYLSLYLFLAHLIMNKEKTYVIKLLLVVSAVMTLQRYNFLPLFVFALFIFLFTKYKRKLTDYLYLFASISILFTWVVINYSLNGAWGLSNSEGKHLYNRILHFDRLQPDAGNPGFIKFKKIVGENIDYFKPWWFYEPQLMAKLGSETKSSQLMQEVALSAFKRNPWQYLINIPRFFIFAHNTNDMFHNNLFLVKDDMLKDCRTLGSIEFCRPIIQTNFSNKIWDNLVELTDNYYLYLWRYVNFFLLFPSILFAALQKNTFIKFCSFAYLTCVLLFISVEAPLPRYTYIFKPLGVILISFMIYKFIKRYIYAKKD</sequence>
<feature type="transmembrane region" description="Helical" evidence="1">
    <location>
        <begin position="371"/>
        <end position="391"/>
    </location>
</feature>
<evidence type="ECO:0000256" key="1">
    <source>
        <dbReference type="SAM" id="Phobius"/>
    </source>
</evidence>
<gene>
    <name evidence="2" type="ORF">A2960_03730</name>
</gene>
<dbReference type="AlphaFoldDB" id="A0A1F6APF6"/>
<name>A0A1F6APF6_9BACT</name>
<feature type="transmembrane region" description="Helical" evidence="1">
    <location>
        <begin position="7"/>
        <end position="27"/>
    </location>
</feature>
<evidence type="ECO:0000313" key="3">
    <source>
        <dbReference type="Proteomes" id="UP000176609"/>
    </source>
</evidence>
<feature type="transmembrane region" description="Helical" evidence="1">
    <location>
        <begin position="135"/>
        <end position="152"/>
    </location>
</feature>
<feature type="transmembrane region" description="Helical" evidence="1">
    <location>
        <begin position="422"/>
        <end position="443"/>
    </location>
</feature>
<organism evidence="2 3">
    <name type="scientific">Candidatus Gottesmanbacteria bacterium RIFCSPLOWO2_01_FULL_39_12b</name>
    <dbReference type="NCBI Taxonomy" id="1798388"/>
    <lineage>
        <taxon>Bacteria</taxon>
        <taxon>Candidatus Gottesmaniibacteriota</taxon>
    </lineage>
</organism>
<feature type="transmembrane region" description="Helical" evidence="1">
    <location>
        <begin position="111"/>
        <end position="128"/>
    </location>
</feature>
<evidence type="ECO:0008006" key="4">
    <source>
        <dbReference type="Google" id="ProtNLM"/>
    </source>
</evidence>
<accession>A0A1F6APF6</accession>
<comment type="caution">
    <text evidence="2">The sequence shown here is derived from an EMBL/GenBank/DDBJ whole genome shotgun (WGS) entry which is preliminary data.</text>
</comment>
<keyword evidence="1" id="KW-1133">Transmembrane helix</keyword>
<protein>
    <recommendedName>
        <fullName evidence="4">Glycosyltransferase RgtA/B/C/D-like domain-containing protein</fullName>
    </recommendedName>
</protein>
<feature type="transmembrane region" description="Helical" evidence="1">
    <location>
        <begin position="158"/>
        <end position="188"/>
    </location>
</feature>
<dbReference type="Proteomes" id="UP000176609">
    <property type="component" value="Unassembled WGS sequence"/>
</dbReference>
<feature type="transmembrane region" description="Helical" evidence="1">
    <location>
        <begin position="398"/>
        <end position="416"/>
    </location>
</feature>
<reference evidence="2 3" key="1">
    <citation type="journal article" date="2016" name="Nat. Commun.">
        <title>Thousands of microbial genomes shed light on interconnected biogeochemical processes in an aquifer system.</title>
        <authorList>
            <person name="Anantharaman K."/>
            <person name="Brown C.T."/>
            <person name="Hug L.A."/>
            <person name="Sharon I."/>
            <person name="Castelle C.J."/>
            <person name="Probst A.J."/>
            <person name="Thomas B.C."/>
            <person name="Singh A."/>
            <person name="Wilkins M.J."/>
            <person name="Karaoz U."/>
            <person name="Brodie E.L."/>
            <person name="Williams K.H."/>
            <person name="Hubbard S.S."/>
            <person name="Banfield J.F."/>
        </authorList>
    </citation>
    <scope>NUCLEOTIDE SEQUENCE [LARGE SCALE GENOMIC DNA]</scope>
</reference>
<dbReference type="EMBL" id="MFJR01000008">
    <property type="protein sequence ID" value="OGG26566.1"/>
    <property type="molecule type" value="Genomic_DNA"/>
</dbReference>
<proteinExistence type="predicted"/>
<feature type="transmembrane region" description="Helical" evidence="1">
    <location>
        <begin position="81"/>
        <end position="99"/>
    </location>
</feature>
<feature type="transmembrane region" description="Helical" evidence="1">
    <location>
        <begin position="200"/>
        <end position="220"/>
    </location>
</feature>
<feature type="transmembrane region" description="Helical" evidence="1">
    <location>
        <begin position="53"/>
        <end position="74"/>
    </location>
</feature>
<keyword evidence="1" id="KW-0472">Membrane</keyword>
<evidence type="ECO:0000313" key="2">
    <source>
        <dbReference type="EMBL" id="OGG26566.1"/>
    </source>
</evidence>